<evidence type="ECO:0000256" key="2">
    <source>
        <dbReference type="ARBA" id="ARBA00023203"/>
    </source>
</evidence>
<dbReference type="SUPFAM" id="SSF46966">
    <property type="entry name" value="Spectrin repeat"/>
    <property type="match status" value="6"/>
</dbReference>
<feature type="domain" description="Calponin-homology (CH)" evidence="4">
    <location>
        <begin position="173"/>
        <end position="278"/>
    </location>
</feature>
<keyword evidence="5" id="KW-1185">Reference proteome</keyword>
<protein>
    <submittedName>
        <fullName evidence="6">Plectin-like</fullName>
    </submittedName>
</protein>
<dbReference type="PANTHER" id="PTHR23169:SF23">
    <property type="entry name" value="SHORT STOP, ISOFORM H"/>
    <property type="match status" value="1"/>
</dbReference>
<gene>
    <name evidence="6" type="primary">LOC102804605</name>
</gene>
<dbReference type="CDD" id="cd00176">
    <property type="entry name" value="SPEC"/>
    <property type="match status" value="1"/>
</dbReference>
<dbReference type="InterPro" id="IPR002017">
    <property type="entry name" value="Spectrin_repeat"/>
</dbReference>
<dbReference type="Pfam" id="PF00435">
    <property type="entry name" value="Spectrin"/>
    <property type="match status" value="1"/>
</dbReference>
<keyword evidence="2" id="KW-0009">Actin-binding</keyword>
<dbReference type="Proteomes" id="UP000694865">
    <property type="component" value="Unplaced"/>
</dbReference>
<reference evidence="6" key="1">
    <citation type="submission" date="2025-08" db="UniProtKB">
        <authorList>
            <consortium name="RefSeq"/>
        </authorList>
    </citation>
    <scope>IDENTIFICATION</scope>
    <source>
        <tissue evidence="6">Testes</tissue>
    </source>
</reference>
<organism evidence="5 6">
    <name type="scientific">Saccoglossus kowalevskii</name>
    <name type="common">Acorn worm</name>
    <dbReference type="NCBI Taxonomy" id="10224"/>
    <lineage>
        <taxon>Eukaryota</taxon>
        <taxon>Metazoa</taxon>
        <taxon>Hemichordata</taxon>
        <taxon>Enteropneusta</taxon>
        <taxon>Harrimaniidae</taxon>
        <taxon>Saccoglossus</taxon>
    </lineage>
</organism>
<evidence type="ECO:0000313" key="6">
    <source>
        <dbReference type="RefSeq" id="XP_006822599.1"/>
    </source>
</evidence>
<dbReference type="InterPro" id="IPR049538">
    <property type="entry name" value="PCN-like_spectrin-like_rpt"/>
</dbReference>
<dbReference type="Pfam" id="PF21020">
    <property type="entry name" value="Spectrin_4"/>
    <property type="match status" value="1"/>
</dbReference>
<dbReference type="Pfam" id="PF21019">
    <property type="entry name" value="Spectrin_3"/>
    <property type="match status" value="1"/>
</dbReference>
<feature type="compositionally biased region" description="Basic and acidic residues" evidence="3">
    <location>
        <begin position="1"/>
        <end position="25"/>
    </location>
</feature>
<evidence type="ECO:0000256" key="1">
    <source>
        <dbReference type="ARBA" id="ARBA00022737"/>
    </source>
</evidence>
<sequence length="869" mass="102503">MDYFGDREEREHNKSIVRLLEERRSRPGSPARTPNPPLEPLDLADRAVLRIADERDEIQKKTFTKWVNKHIIKARKQVTDLYEDMRDGHNLISLLEVLSQEIIPRERGRLRFHRLQNVQNALDFLRYKKIKLVNIRNDDIVDGNAKLTLGLIWTIILHFQISDIIVTGQPDDRNVKEALLLWSRRTTDGYPGVNIKDFSRSWRDGLAFNAILHRNRPELIDFKSLSRDDHKANLENAFSVAENHFGVTRLLDPEDVDRVDPDDKSIMTYVSSMYDVFPEVPNIESSLADNERALRWEEYQDYAGRLMQWVTHSTALMEDRNFPNNLQDTRQLLQQFNQYRLETVPPKMSEKHKVLGMFKELEKLFAPTGQFHVPQGLDIHDIEQAWDRLMIAQQERDKMLRSEINRLENLYLLGEKVQRQIRRTTDTLDGLERRIEADEPRIDKMHPADAKKRVDQIDAGLKMCETAIREMFNDTQALKDGQYYQADIIYRRVFNLHERWLALRNRLHTNLTSKVATMTLTTEETTLTKRYETRTEYRVVETNEIFKFIQECLIWIQNKQAAIDSLDYGNDLPSVQRYLRQHSEEHRVITEFKTNIDRCRDAKAAIDSLDYGNDLPSVQRYLRQHSEEHRVITEFKTNIDRCRDAKSNLSGDEYTLYSQHLSRLEQVYASLLDSSAKRIKDLELLLEFMQAATTELMWLNEKEETEVSRDWSAKNLDVPELEQYFQNLLSELQNREGQFKIIQNNGQQLVLHSHPASQTIEAYLQAMTSQWEWLLQLTICLEQHLKHAAAYHQFYGDAHGCEQWLSDQAELLNRKYDRSDLSLEESTDLLQELFEMKEKLMEYKDVVSDLVVRSKHIVPLKQRKQYPEN</sequence>
<dbReference type="PANTHER" id="PTHR23169">
    <property type="entry name" value="ENVOPLAKIN"/>
    <property type="match status" value="1"/>
</dbReference>
<dbReference type="GeneID" id="102804605"/>
<keyword evidence="1" id="KW-0677">Repeat</keyword>
<name>A0ABM0MRF8_SACKO</name>
<dbReference type="InterPro" id="IPR036872">
    <property type="entry name" value="CH_dom_sf"/>
</dbReference>
<proteinExistence type="predicted"/>
<dbReference type="Gene3D" id="1.10.418.10">
    <property type="entry name" value="Calponin-like domain"/>
    <property type="match status" value="2"/>
</dbReference>
<dbReference type="CDD" id="cd21188">
    <property type="entry name" value="CH_PLEC-like_rpt1"/>
    <property type="match status" value="1"/>
</dbReference>
<dbReference type="PROSITE" id="PS50021">
    <property type="entry name" value="CH"/>
    <property type="match status" value="2"/>
</dbReference>
<feature type="domain" description="Calponin-homology (CH)" evidence="4">
    <location>
        <begin position="57"/>
        <end position="160"/>
    </location>
</feature>
<dbReference type="InterPro" id="IPR043197">
    <property type="entry name" value="Plakin"/>
</dbReference>
<evidence type="ECO:0000256" key="3">
    <source>
        <dbReference type="SAM" id="MobiDB-lite"/>
    </source>
</evidence>
<dbReference type="SMART" id="SM00150">
    <property type="entry name" value="SPEC"/>
    <property type="match status" value="3"/>
</dbReference>
<dbReference type="PROSITE" id="PS00019">
    <property type="entry name" value="ACTININ_1"/>
    <property type="match status" value="1"/>
</dbReference>
<dbReference type="Pfam" id="PF00307">
    <property type="entry name" value="CH"/>
    <property type="match status" value="2"/>
</dbReference>
<dbReference type="Gene3D" id="1.20.58.60">
    <property type="match status" value="5"/>
</dbReference>
<dbReference type="RefSeq" id="XP_006822599.1">
    <property type="nucleotide sequence ID" value="XM_006822536.1"/>
</dbReference>
<dbReference type="PROSITE" id="PS00020">
    <property type="entry name" value="ACTININ_2"/>
    <property type="match status" value="1"/>
</dbReference>
<evidence type="ECO:0000259" key="4">
    <source>
        <dbReference type="PROSITE" id="PS50021"/>
    </source>
</evidence>
<dbReference type="CDD" id="cd21189">
    <property type="entry name" value="CH_PLEC-like_rpt2"/>
    <property type="match status" value="1"/>
</dbReference>
<dbReference type="InterPro" id="IPR001715">
    <property type="entry name" value="CH_dom"/>
</dbReference>
<feature type="region of interest" description="Disordered" evidence="3">
    <location>
        <begin position="1"/>
        <end position="40"/>
    </location>
</feature>
<evidence type="ECO:0000313" key="5">
    <source>
        <dbReference type="Proteomes" id="UP000694865"/>
    </source>
</evidence>
<dbReference type="InterPro" id="IPR018159">
    <property type="entry name" value="Spectrin/alpha-actinin"/>
</dbReference>
<dbReference type="InterPro" id="IPR001589">
    <property type="entry name" value="Actinin_actin-bd_CS"/>
</dbReference>
<dbReference type="SUPFAM" id="SSF47576">
    <property type="entry name" value="Calponin-homology domain, CH-domain"/>
    <property type="match status" value="1"/>
</dbReference>
<dbReference type="SMART" id="SM00033">
    <property type="entry name" value="CH"/>
    <property type="match status" value="2"/>
</dbReference>
<accession>A0ABM0MRF8</accession>